<dbReference type="AlphaFoldDB" id="A0A1W0E5Q6"/>
<comment type="subcellular location">
    <subcellularLocation>
        <location evidence="1">Nucleus</location>
    </subcellularLocation>
</comment>
<dbReference type="InterPro" id="IPR022591">
    <property type="entry name" value="TAF1_HAT_dom"/>
</dbReference>
<organism evidence="8 9">
    <name type="scientific">Ecytonucleospora hepatopenaei</name>
    <dbReference type="NCBI Taxonomy" id="646526"/>
    <lineage>
        <taxon>Eukaryota</taxon>
        <taxon>Fungi</taxon>
        <taxon>Fungi incertae sedis</taxon>
        <taxon>Microsporidia</taxon>
        <taxon>Enterocytozoonidae</taxon>
        <taxon>Ecytonucleospora</taxon>
    </lineage>
</organism>
<reference evidence="8 9" key="1">
    <citation type="journal article" date="2017" name="Environ. Microbiol.">
        <title>Decay of the glycolytic pathway and adaptation to intranuclear parasitism within Enterocytozoonidae microsporidia.</title>
        <authorList>
            <person name="Wiredu Boakye D."/>
            <person name="Jaroenlak P."/>
            <person name="Prachumwat A."/>
            <person name="Williams T.A."/>
            <person name="Bateman K.S."/>
            <person name="Itsathitphaisarn O."/>
            <person name="Sritunyalucksana K."/>
            <person name="Paszkiewicz K.H."/>
            <person name="Moore K.A."/>
            <person name="Stentiford G.D."/>
            <person name="Williams B.A."/>
        </authorList>
    </citation>
    <scope>NUCLEOTIDE SEQUENCE [LARGE SCALE GENOMIC DNA]</scope>
    <source>
        <strain evidence="8 9">TH1</strain>
    </source>
</reference>
<dbReference type="GO" id="GO:0005669">
    <property type="term" value="C:transcription factor TFIID complex"/>
    <property type="evidence" value="ECO:0007669"/>
    <property type="project" value="InterPro"/>
</dbReference>
<dbReference type="GO" id="GO:0016251">
    <property type="term" value="F:RNA polymerase II general transcription initiation factor activity"/>
    <property type="evidence" value="ECO:0007669"/>
    <property type="project" value="InterPro"/>
</dbReference>
<accession>A0A1W0E5Q6</accession>
<dbReference type="GO" id="GO:0017025">
    <property type="term" value="F:TBP-class protein binding"/>
    <property type="evidence" value="ECO:0007669"/>
    <property type="project" value="InterPro"/>
</dbReference>
<name>A0A1W0E5Q6_9MICR</name>
<dbReference type="InterPro" id="IPR001487">
    <property type="entry name" value="Bromodomain"/>
</dbReference>
<evidence type="ECO:0000256" key="6">
    <source>
        <dbReference type="PROSITE-ProRule" id="PRU00035"/>
    </source>
</evidence>
<evidence type="ECO:0000256" key="2">
    <source>
        <dbReference type="ARBA" id="ARBA00023015"/>
    </source>
</evidence>
<keyword evidence="4" id="KW-0804">Transcription</keyword>
<protein>
    <submittedName>
        <fullName evidence="8">SPAC2G11.14</fullName>
    </submittedName>
</protein>
<dbReference type="STRING" id="646526.A0A1W0E5Q6"/>
<keyword evidence="3 6" id="KW-0103">Bromodomain</keyword>
<dbReference type="VEuPathDB" id="MicrosporidiaDB:EHP00_89"/>
<proteinExistence type="predicted"/>
<evidence type="ECO:0000313" key="8">
    <source>
        <dbReference type="EMBL" id="OQS54584.1"/>
    </source>
</evidence>
<evidence type="ECO:0000256" key="1">
    <source>
        <dbReference type="ARBA" id="ARBA00004123"/>
    </source>
</evidence>
<dbReference type="Pfam" id="PF15288">
    <property type="entry name" value="zf-CCHC_6"/>
    <property type="match status" value="1"/>
</dbReference>
<evidence type="ECO:0000256" key="4">
    <source>
        <dbReference type="ARBA" id="ARBA00023163"/>
    </source>
</evidence>
<dbReference type="GO" id="GO:0004402">
    <property type="term" value="F:histone acetyltransferase activity"/>
    <property type="evidence" value="ECO:0007669"/>
    <property type="project" value="InterPro"/>
</dbReference>
<dbReference type="InterPro" id="IPR040240">
    <property type="entry name" value="TAF1"/>
</dbReference>
<evidence type="ECO:0000256" key="5">
    <source>
        <dbReference type="ARBA" id="ARBA00023242"/>
    </source>
</evidence>
<dbReference type="Proteomes" id="UP000192758">
    <property type="component" value="Unassembled WGS sequence"/>
</dbReference>
<keyword evidence="5" id="KW-0539">Nucleus</keyword>
<comment type="caution">
    <text evidence="8">The sequence shown here is derived from an EMBL/GenBank/DDBJ whole genome shotgun (WGS) entry which is preliminary data.</text>
</comment>
<evidence type="ECO:0000259" key="7">
    <source>
        <dbReference type="PROSITE" id="PS50014"/>
    </source>
</evidence>
<keyword evidence="9" id="KW-1185">Reference proteome</keyword>
<dbReference type="GO" id="GO:0051123">
    <property type="term" value="P:RNA polymerase II preinitiation complex assembly"/>
    <property type="evidence" value="ECO:0007669"/>
    <property type="project" value="TreeGrafter"/>
</dbReference>
<sequence length="811" mass="95037">MPEGSRKNVNFINLLVKTVSYKYNLKKYKFNKRPVEQMGYEVDDSHKFRNSVYVYEEHNAHKNEKKKIKMPENTQKIIRNNNLYAVDLVKWEDNIFDINNSSENNNIKKENNLSVETVEYVNKMLETNWEANIFYDEIPPEKPLVVYADDPNLIFEPVEKRERNKKKIFKSNNFEKPLRNKYNISLDKYYENETKTKTSLVAFGVQHSVPALKLHSDFFTLNLNKEQLRNFHKPQLKLPNRRLRFSRPLQISVGATVIKKPYEVSCNDLSSFLLFEYSEEYPLFITNPGMVSVKNRYYRKMDINDDHDQKHAITLEPEEEGPFLNYGEIPKGEFGECLDNNLFVAPVFKHKCSDFLIILVDNKLVYKKSHFNYVVGQELPKEEIFAPHSRKLTQFCKDLVKVLAQRLFAKGAEFPLNFFDSQLPYFSEAAKRKWLKEFADFHKKGKDTMCILKPNILLLGEEEMRKMITPENVCQYQSMLFGERQMEDLGFKILEEDDENMNYTPNWTLSRNFVNASNGKGLLQLNGGNDPTGIGEGYSFDKIKFKKYSENESRKLMSEHQLNYKNEVFKIWSKQWKSLSNSCQIPKPRTSENQPDCQQKTNLTAFETPNECEKLQIIRSFVENGNVVEKTEIITDTAVIKAYLKARKRVKVEDKKSNLKCSSCGQVGHMKTNKNCPNYIGSSKKSIKEKKKAKVYFQEKLLRLITLFQAIPYSAPFHRPVSDKKFPLYKKIIKNSMDFLTMKNKVKNGEYSKFDTFIEDLILIYENCKLFNGISHSLTEIASEFVEKAKNYKIENFIELSNLEAKIERDE</sequence>
<feature type="domain" description="Bromo" evidence="7">
    <location>
        <begin position="709"/>
        <end position="779"/>
    </location>
</feature>
<dbReference type="PANTHER" id="PTHR13900:SF0">
    <property type="entry name" value="TRANSCRIPTION INITIATION FACTOR TFIID SUBUNIT 1"/>
    <property type="match status" value="1"/>
</dbReference>
<dbReference type="PANTHER" id="PTHR13900">
    <property type="entry name" value="TRANSCRIPTION INITIATION FACTOR TFIID"/>
    <property type="match status" value="1"/>
</dbReference>
<dbReference type="SUPFAM" id="SSF47370">
    <property type="entry name" value="Bromodomain"/>
    <property type="match status" value="1"/>
</dbReference>
<keyword evidence="2" id="KW-0805">Transcription regulation</keyword>
<dbReference type="Pfam" id="PF12157">
    <property type="entry name" value="DUF3591"/>
    <property type="match status" value="1"/>
</dbReference>
<dbReference type="Gene3D" id="1.20.920.10">
    <property type="entry name" value="Bromodomain-like"/>
    <property type="match status" value="1"/>
</dbReference>
<dbReference type="OrthoDB" id="5752at2759"/>
<dbReference type="InterPro" id="IPR036427">
    <property type="entry name" value="Bromodomain-like_sf"/>
</dbReference>
<dbReference type="Pfam" id="PF00439">
    <property type="entry name" value="Bromodomain"/>
    <property type="match status" value="1"/>
</dbReference>
<dbReference type="PROSITE" id="PS50014">
    <property type="entry name" value="BROMODOMAIN_2"/>
    <property type="match status" value="1"/>
</dbReference>
<dbReference type="EMBL" id="MNPJ01000019">
    <property type="protein sequence ID" value="OQS54584.1"/>
    <property type="molecule type" value="Genomic_DNA"/>
</dbReference>
<dbReference type="SMART" id="SM00297">
    <property type="entry name" value="BROMO"/>
    <property type="match status" value="1"/>
</dbReference>
<gene>
    <name evidence="8" type="ORF">EHP00_89</name>
</gene>
<dbReference type="PRINTS" id="PR00503">
    <property type="entry name" value="BROMODOMAIN"/>
</dbReference>
<evidence type="ECO:0000256" key="3">
    <source>
        <dbReference type="ARBA" id="ARBA00023117"/>
    </source>
</evidence>
<evidence type="ECO:0000313" key="9">
    <source>
        <dbReference type="Proteomes" id="UP000192758"/>
    </source>
</evidence>
<dbReference type="InterPro" id="IPR041670">
    <property type="entry name" value="Znf-CCHC_6"/>
</dbReference>